<comment type="caution">
    <text evidence="3">The sequence shown here is derived from an EMBL/GenBank/DDBJ whole genome shotgun (WGS) entry which is preliminary data.</text>
</comment>
<dbReference type="EMBL" id="JAHRIN010034642">
    <property type="protein sequence ID" value="MEQ2203538.1"/>
    <property type="molecule type" value="Genomic_DNA"/>
</dbReference>
<feature type="signal peptide" evidence="1">
    <location>
        <begin position="1"/>
        <end position="30"/>
    </location>
</feature>
<dbReference type="Pfam" id="PF23777">
    <property type="entry name" value="GEMI5_RBS"/>
    <property type="match status" value="2"/>
</dbReference>
<accession>A0ABV0R5X0</accession>
<feature type="chain" id="PRO_5047025374" description="Gem-associated protein 5 RBS domain-containing protein" evidence="1">
    <location>
        <begin position="31"/>
        <end position="353"/>
    </location>
</feature>
<proteinExistence type="predicted"/>
<protein>
    <recommendedName>
        <fullName evidence="2">Gem-associated protein 5 RBS domain-containing protein</fullName>
    </recommendedName>
</protein>
<name>A0ABV0R5X0_9TELE</name>
<dbReference type="PANTHER" id="PTHR46362">
    <property type="entry name" value="GEM-ASSOCIATED PROTEIN 5"/>
    <property type="match status" value="1"/>
</dbReference>
<dbReference type="Proteomes" id="UP001434883">
    <property type="component" value="Unassembled WGS sequence"/>
</dbReference>
<gene>
    <name evidence="3" type="ORF">XENOCAPTIV_000394</name>
</gene>
<evidence type="ECO:0000256" key="1">
    <source>
        <dbReference type="SAM" id="SignalP"/>
    </source>
</evidence>
<keyword evidence="1" id="KW-0732">Signal</keyword>
<organism evidence="3 4">
    <name type="scientific">Xenoophorus captivus</name>
    <dbReference type="NCBI Taxonomy" id="1517983"/>
    <lineage>
        <taxon>Eukaryota</taxon>
        <taxon>Metazoa</taxon>
        <taxon>Chordata</taxon>
        <taxon>Craniata</taxon>
        <taxon>Vertebrata</taxon>
        <taxon>Euteleostomi</taxon>
        <taxon>Actinopterygii</taxon>
        <taxon>Neopterygii</taxon>
        <taxon>Teleostei</taxon>
        <taxon>Neoteleostei</taxon>
        <taxon>Acanthomorphata</taxon>
        <taxon>Ovalentaria</taxon>
        <taxon>Atherinomorphae</taxon>
        <taxon>Cyprinodontiformes</taxon>
        <taxon>Goodeidae</taxon>
        <taxon>Xenoophorus</taxon>
    </lineage>
</organism>
<evidence type="ECO:0000259" key="2">
    <source>
        <dbReference type="Pfam" id="PF23777"/>
    </source>
</evidence>
<feature type="non-terminal residue" evidence="3">
    <location>
        <position position="1"/>
    </location>
</feature>
<dbReference type="InterPro" id="IPR052640">
    <property type="entry name" value="Gemin-5"/>
</dbReference>
<feature type="domain" description="Gem-associated protein 5 RBS" evidence="2">
    <location>
        <begin position="55"/>
        <end position="156"/>
    </location>
</feature>
<evidence type="ECO:0000313" key="3">
    <source>
        <dbReference type="EMBL" id="MEQ2203538.1"/>
    </source>
</evidence>
<reference evidence="3 4" key="1">
    <citation type="submission" date="2021-06" db="EMBL/GenBank/DDBJ databases">
        <authorList>
            <person name="Palmer J.M."/>
        </authorList>
    </citation>
    <scope>NUCLEOTIDE SEQUENCE [LARGE SCALE GENOMIC DNA]</scope>
    <source>
        <strain evidence="3 4">XC_2019</strain>
        <tissue evidence="3">Muscle</tissue>
    </source>
</reference>
<keyword evidence="4" id="KW-1185">Reference proteome</keyword>
<dbReference type="PANTHER" id="PTHR46362:SF1">
    <property type="entry name" value="GEM-ASSOCIATED PROTEIN 5"/>
    <property type="match status" value="1"/>
</dbReference>
<dbReference type="InterPro" id="IPR056420">
    <property type="entry name" value="GEMI5_RBS"/>
</dbReference>
<sequence length="353" mass="39479">KAFHLKLCALQAYRLHLCVAELLAATLVDSGVFSTASCVSGHSWAMLKSSNTIQDRVRDIWEEEFHICLNSAGDWSIEALVQELKSVDTPARSGSIPLRQVLLYSSVHLTRSLLSWLLNDDGQLITELWQAVAWLRDAGHFSISAVFCRLLFPEGIPAEAENSTESLYLIWFERSLQKVLLMKLSVCHSGDVSVFSRKHSKTLQQSKAEAEASSLQAFVCYHRLYECWWRDSAVQTGTGSCREDKLNDEALTAGTLELEERVYPTSGTSKELDFEPSVLLSEPHAAFQATQKSVREIQERLSAMVLQHSQVQVGQLDSGNKQDGSLAQTTSLDQQEATEVEQWSGLFLFLHNI</sequence>
<feature type="domain" description="Gem-associated protein 5 RBS" evidence="2">
    <location>
        <begin position="204"/>
        <end position="326"/>
    </location>
</feature>
<evidence type="ECO:0000313" key="4">
    <source>
        <dbReference type="Proteomes" id="UP001434883"/>
    </source>
</evidence>